<sequence length="312" mass="32972">MNAPAPEAAALLARLDDLGMRPYTEIGVFGARHAVEASRWMQGAKPGGVSTREVLADGGDGPLPVRVYHPEPGTELPLTVWLHGGGWVAGSVALADRPCRAIAAASRTVVASVEYRRAPETPFPGPLDDAVAATRWLATHAHTLGADGSRVAVGGDSAGATLATAAARRLRGARWLRRQVLVYPPLTPPDPDAHPSWKQFGAGHLLTREDMTWFWHHYLGCDPHAAIPPPDAAPLTAPGHAGVAPVSIAVAGCDPLRDEGVAYAVRLGETRVPVSLREWPDMIHGFLGMGGELAATAELVAWIADELSREET</sequence>
<dbReference type="RefSeq" id="WP_346103390.1">
    <property type="nucleotide sequence ID" value="NZ_BAAAOD010000021.1"/>
</dbReference>
<evidence type="ECO:0000256" key="1">
    <source>
        <dbReference type="ARBA" id="ARBA00022801"/>
    </source>
</evidence>
<evidence type="ECO:0000259" key="2">
    <source>
        <dbReference type="Pfam" id="PF07859"/>
    </source>
</evidence>
<dbReference type="Gene3D" id="3.40.50.1820">
    <property type="entry name" value="alpha/beta hydrolase"/>
    <property type="match status" value="1"/>
</dbReference>
<keyword evidence="4" id="KW-1185">Reference proteome</keyword>
<dbReference type="GO" id="GO:0016787">
    <property type="term" value="F:hydrolase activity"/>
    <property type="evidence" value="ECO:0007669"/>
    <property type="project" value="UniProtKB-KW"/>
</dbReference>
<protein>
    <submittedName>
        <fullName evidence="3">Alpha/beta hydrolase</fullName>
    </submittedName>
</protein>
<dbReference type="PANTHER" id="PTHR48081">
    <property type="entry name" value="AB HYDROLASE SUPERFAMILY PROTEIN C4A8.06C"/>
    <property type="match status" value="1"/>
</dbReference>
<comment type="caution">
    <text evidence="3">The sequence shown here is derived from an EMBL/GenBank/DDBJ whole genome shotgun (WGS) entry which is preliminary data.</text>
</comment>
<proteinExistence type="predicted"/>
<reference evidence="3 4" key="1">
    <citation type="submission" date="2024-03" db="EMBL/GenBank/DDBJ databases">
        <title>Draft genome sequence of Pseudonocardia carboxydivorans JCM 14827.</title>
        <authorList>
            <person name="Duangmal K."/>
        </authorList>
    </citation>
    <scope>NUCLEOTIDE SEQUENCE [LARGE SCALE GENOMIC DNA]</scope>
    <source>
        <strain evidence="3 4">JCM 14827</strain>
    </source>
</reference>
<dbReference type="InterPro" id="IPR029058">
    <property type="entry name" value="AB_hydrolase_fold"/>
</dbReference>
<accession>A0ABU9AKU7</accession>
<dbReference type="InterPro" id="IPR013094">
    <property type="entry name" value="AB_hydrolase_3"/>
</dbReference>
<evidence type="ECO:0000313" key="4">
    <source>
        <dbReference type="Proteomes" id="UP001367513"/>
    </source>
</evidence>
<dbReference type="Proteomes" id="UP001367513">
    <property type="component" value="Unassembled WGS sequence"/>
</dbReference>
<gene>
    <name evidence="3" type="ORF">WG925_23475</name>
</gene>
<evidence type="ECO:0000313" key="3">
    <source>
        <dbReference type="EMBL" id="MEK6466710.1"/>
    </source>
</evidence>
<dbReference type="EMBL" id="JBBPIX010000016">
    <property type="protein sequence ID" value="MEK6466710.1"/>
    <property type="molecule type" value="Genomic_DNA"/>
</dbReference>
<dbReference type="SUPFAM" id="SSF53474">
    <property type="entry name" value="alpha/beta-Hydrolases"/>
    <property type="match status" value="1"/>
</dbReference>
<keyword evidence="1 3" id="KW-0378">Hydrolase</keyword>
<feature type="domain" description="Alpha/beta hydrolase fold-3" evidence="2">
    <location>
        <begin position="80"/>
        <end position="287"/>
    </location>
</feature>
<dbReference type="Pfam" id="PF07859">
    <property type="entry name" value="Abhydrolase_3"/>
    <property type="match status" value="1"/>
</dbReference>
<dbReference type="InterPro" id="IPR050300">
    <property type="entry name" value="GDXG_lipolytic_enzyme"/>
</dbReference>
<dbReference type="PANTHER" id="PTHR48081:SF8">
    <property type="entry name" value="ALPHA_BETA HYDROLASE FOLD-3 DOMAIN-CONTAINING PROTEIN-RELATED"/>
    <property type="match status" value="1"/>
</dbReference>
<name>A0ABU9AKU7_PSEA5</name>
<organism evidence="3 4">
    <name type="scientific">Pseudonocardia alni subsp. carboxydivorans</name>
    <dbReference type="NCBI Taxonomy" id="415010"/>
    <lineage>
        <taxon>Bacteria</taxon>
        <taxon>Bacillati</taxon>
        <taxon>Actinomycetota</taxon>
        <taxon>Actinomycetes</taxon>
        <taxon>Pseudonocardiales</taxon>
        <taxon>Pseudonocardiaceae</taxon>
        <taxon>Pseudonocardia</taxon>
    </lineage>
</organism>